<dbReference type="AlphaFoldDB" id="B8R901"/>
<feature type="domain" description="SCP" evidence="2">
    <location>
        <begin position="93"/>
        <end position="206"/>
    </location>
</feature>
<dbReference type="Gene3D" id="3.40.33.10">
    <property type="entry name" value="CAP"/>
    <property type="match status" value="1"/>
</dbReference>
<organism evidence="3">
    <name type="scientific">uncultured bacterium 1116</name>
    <dbReference type="NCBI Taxonomy" id="548899"/>
    <lineage>
        <taxon>Bacteria</taxon>
        <taxon>environmental samples</taxon>
    </lineage>
</organism>
<dbReference type="EMBL" id="EU910856">
    <property type="protein sequence ID" value="ACF98157.1"/>
    <property type="molecule type" value="Genomic_DNA"/>
</dbReference>
<accession>B8R901</accession>
<dbReference type="CDD" id="cd05379">
    <property type="entry name" value="CAP_bacterial"/>
    <property type="match status" value="1"/>
</dbReference>
<evidence type="ECO:0000256" key="1">
    <source>
        <dbReference type="SAM" id="SignalP"/>
    </source>
</evidence>
<protein>
    <recommendedName>
        <fullName evidence="2">SCP domain-containing protein</fullName>
    </recommendedName>
</protein>
<keyword evidence="1" id="KW-0732">Signal</keyword>
<dbReference type="InterPro" id="IPR035940">
    <property type="entry name" value="CAP_sf"/>
</dbReference>
<dbReference type="PANTHER" id="PTHR31157:SF1">
    <property type="entry name" value="SCP DOMAIN-CONTAINING PROTEIN"/>
    <property type="match status" value="1"/>
</dbReference>
<feature type="signal peptide" evidence="1">
    <location>
        <begin position="1"/>
        <end position="24"/>
    </location>
</feature>
<dbReference type="PANTHER" id="PTHR31157">
    <property type="entry name" value="SCP DOMAIN-CONTAINING PROTEIN"/>
    <property type="match status" value="1"/>
</dbReference>
<reference evidence="3" key="1">
    <citation type="journal article" date="2009" name="Appl. Environ. Microbiol.">
        <title>Characterization of denitrification gene clusters of soil bacteria via a metagenomic approach.</title>
        <authorList>
            <person name="Demaneche S."/>
            <person name="Philippot L."/>
            <person name="David M.M."/>
            <person name="Navarro E."/>
            <person name="Vogel T.M."/>
            <person name="Simonet P."/>
        </authorList>
    </citation>
    <scope>NUCLEOTIDE SEQUENCE</scope>
</reference>
<evidence type="ECO:0000259" key="2">
    <source>
        <dbReference type="Pfam" id="PF00188"/>
    </source>
</evidence>
<name>B8R901_9BACT</name>
<dbReference type="SUPFAM" id="SSF55797">
    <property type="entry name" value="PR-1-like"/>
    <property type="match status" value="1"/>
</dbReference>
<proteinExistence type="predicted"/>
<dbReference type="InterPro" id="IPR014044">
    <property type="entry name" value="CAP_dom"/>
</dbReference>
<evidence type="ECO:0000313" key="3">
    <source>
        <dbReference type="EMBL" id="ACF98157.1"/>
    </source>
</evidence>
<dbReference type="Pfam" id="PF00188">
    <property type="entry name" value="CAP"/>
    <property type="match status" value="1"/>
</dbReference>
<feature type="chain" id="PRO_5002880203" description="SCP domain-containing protein" evidence="1">
    <location>
        <begin position="25"/>
        <end position="209"/>
    </location>
</feature>
<sequence length="209" mass="22564">MRKPWKNASRAALALTIGSIATFAGTPAPASEADLGPYFERLRTAPPRAAAARPSDAYRPMAAPQTYQRPVHRAAYTTGTLDIATLERTVFTHINLYRLSKGMRPLAEHGGLAGTARAHSSAMASGAAPVSHDGMRERLMPYMGSYGSRAGGEILAYNRGAGDPAQAAMRSWINSYRHKDVIEEDYASMGVGVAQRPDGAYYFTVLFVR</sequence>